<evidence type="ECO:0000313" key="6">
    <source>
        <dbReference type="Proteomes" id="UP000006620"/>
    </source>
</evidence>
<dbReference type="Gene3D" id="2.60.40.1240">
    <property type="match status" value="1"/>
</dbReference>
<dbReference type="EMBL" id="CP002869">
    <property type="protein sequence ID" value="AEI41167.1"/>
    <property type="molecule type" value="Genomic_DNA"/>
</dbReference>
<protein>
    <recommendedName>
        <fullName evidence="4">DUF4352 domain-containing protein</fullName>
    </recommendedName>
</protein>
<dbReference type="KEGG" id="pms:KNP414_02606"/>
<dbReference type="Pfam" id="PF11611">
    <property type="entry name" value="DUF4352"/>
    <property type="match status" value="1"/>
</dbReference>
<dbReference type="HOGENOM" id="CLU_370411_0_0_9"/>
<name>F8F5J4_PAEMK</name>
<organism evidence="5 6">
    <name type="scientific">Paenibacillus mucilaginosus (strain KNP414)</name>
    <dbReference type="NCBI Taxonomy" id="1036673"/>
    <lineage>
        <taxon>Bacteria</taxon>
        <taxon>Bacillati</taxon>
        <taxon>Bacillota</taxon>
        <taxon>Bacilli</taxon>
        <taxon>Bacillales</taxon>
        <taxon>Paenibacillaceae</taxon>
        <taxon>Paenibacillus</taxon>
    </lineage>
</organism>
<dbReference type="Proteomes" id="UP000006620">
    <property type="component" value="Chromosome"/>
</dbReference>
<feature type="domain" description="DUF4352" evidence="4">
    <location>
        <begin position="171"/>
        <end position="237"/>
    </location>
</feature>
<reference evidence="5 6" key="2">
    <citation type="journal article" date="2013" name="Genome Announc.">
        <title>Genome Sequence of Growth-Improving Paenibacillus mucilaginosus Strain KNP414.</title>
        <authorList>
            <person name="Lu J.J."/>
            <person name="Wang J.F."/>
            <person name="Hu X.F."/>
        </authorList>
    </citation>
    <scope>NUCLEOTIDE SEQUENCE [LARGE SCALE GENOMIC DNA]</scope>
    <source>
        <strain evidence="5 6">KNP414</strain>
    </source>
</reference>
<evidence type="ECO:0000256" key="1">
    <source>
        <dbReference type="ARBA" id="ARBA00022729"/>
    </source>
</evidence>
<accession>F8F5J4</accession>
<evidence type="ECO:0000256" key="2">
    <source>
        <dbReference type="SAM" id="MobiDB-lite"/>
    </source>
</evidence>
<proteinExistence type="predicted"/>
<feature type="signal peptide" evidence="3">
    <location>
        <begin position="1"/>
        <end position="30"/>
    </location>
</feature>
<feature type="chain" id="PRO_5003370020" description="DUF4352 domain-containing protein" evidence="3">
    <location>
        <begin position="31"/>
        <end position="751"/>
    </location>
</feature>
<reference evidence="6" key="1">
    <citation type="submission" date="2011-06" db="EMBL/GenBank/DDBJ databases">
        <title>Complete genome sequence of Paenibacillus mucilaginosus KNP414.</title>
        <authorList>
            <person name="Wang J."/>
            <person name="Hu S."/>
            <person name="Hu X."/>
            <person name="Zhang B."/>
            <person name="Dong D."/>
            <person name="Zhang S."/>
            <person name="Zhao K."/>
            <person name="Wu D."/>
        </authorList>
    </citation>
    <scope>NUCLEOTIDE SEQUENCE [LARGE SCALE GENOMIC DNA]</scope>
    <source>
        <strain evidence="6">KNP414</strain>
    </source>
</reference>
<sequence>MKKIWNKSLLYALAVTTALGSIALPSSARAGKEGVFLANDTYFTLERVSVASGSSSLMQFTLKLHNGSSSVIDFNRYGVRVLDAAGNRYPARLTGKLSARVQPGADQEFPFYSELGNLPSAEGLKVDLFEWNGSGTDGIRDIGALNASVDVPAAAEPGTQAVISLQDADTSLDSEGFVTVKRGDAYETVESGKRYLYVDLAFKNDSGSDLTLPSALQYRLRDAQGYSYEGSLLTGDSSVLPPGGTVVRTVRMLAPTVEAAASGAMSLQLWTDASGDEEVLASLPVAGASAATALGGERALTGSNEGLTLVAEKAAAAPQDDETLVQTTITVRNDTDSVLALPDLTGTYQFGYSASEEATLVRTTSESYVQPKSSVTLQYSALLPEGIDPESANLVVRAQTGTASSTSGTSGTSSSSGTTSGTSTSSGTTASTGTSSSTGTGTSTASTSSSSSTSSTSTTTKATTSSTVSVDRPVMIASLKGITRQANTLQTAKAYTLGEVMPLEATSSIASKLTTTLVELHEHESEEFGYRTAIAKIKLTNNGTTAVSLPDVGLELLASSGLSYPGTRQTTTASTIAPGTSYVVSYSFLLADDAGEEETYALQVTDAKAAAPAKLTLGTYQVAFQKDDTSSDKISFYPFEVGFDWYTGGWLYSSGDYSYVLNMSLTVERKDNVIIDSGFSGIEFALVDSTGRVLSTSTGTFMGTQKLNSGKHKITFTDIQSEQIESGTSIHVYETVTTPEGTAKRLVKILK</sequence>
<feature type="region of interest" description="Disordered" evidence="2">
    <location>
        <begin position="399"/>
        <end position="467"/>
    </location>
</feature>
<dbReference type="RefSeq" id="WP_013916328.1">
    <property type="nucleotide sequence ID" value="NC_015690.1"/>
</dbReference>
<evidence type="ECO:0000259" key="4">
    <source>
        <dbReference type="Pfam" id="PF11611"/>
    </source>
</evidence>
<dbReference type="InterPro" id="IPR029050">
    <property type="entry name" value="Immunoprotect_excell_Ig-like"/>
</dbReference>
<gene>
    <name evidence="5" type="ordered locus">KNP414_02606</name>
</gene>
<evidence type="ECO:0000313" key="5">
    <source>
        <dbReference type="EMBL" id="AEI41167.1"/>
    </source>
</evidence>
<dbReference type="AlphaFoldDB" id="F8F5J4"/>
<dbReference type="PATRIC" id="fig|1036673.3.peg.2366"/>
<feature type="compositionally biased region" description="Low complexity" evidence="2">
    <location>
        <begin position="400"/>
        <end position="467"/>
    </location>
</feature>
<evidence type="ECO:0000256" key="3">
    <source>
        <dbReference type="SAM" id="SignalP"/>
    </source>
</evidence>
<keyword evidence="1 3" id="KW-0732">Signal</keyword>
<dbReference type="InterPro" id="IPR029051">
    <property type="entry name" value="DUF4352"/>
</dbReference>